<protein>
    <submittedName>
        <fullName evidence="1">Uncharacterized protein</fullName>
    </submittedName>
</protein>
<proteinExistence type="predicted"/>
<dbReference type="EMBL" id="LR797174">
    <property type="protein sequence ID" value="CAB4191390.1"/>
    <property type="molecule type" value="Genomic_DNA"/>
</dbReference>
<organism evidence="1">
    <name type="scientific">uncultured Caudovirales phage</name>
    <dbReference type="NCBI Taxonomy" id="2100421"/>
    <lineage>
        <taxon>Viruses</taxon>
        <taxon>Duplodnaviria</taxon>
        <taxon>Heunggongvirae</taxon>
        <taxon>Uroviricota</taxon>
        <taxon>Caudoviricetes</taxon>
        <taxon>Peduoviridae</taxon>
        <taxon>Maltschvirus</taxon>
        <taxon>Maltschvirus maltsch</taxon>
    </lineage>
</organism>
<reference evidence="1" key="1">
    <citation type="submission" date="2020-04" db="EMBL/GenBank/DDBJ databases">
        <authorList>
            <person name="Chiriac C."/>
            <person name="Salcher M."/>
            <person name="Ghai R."/>
            <person name="Kavagutti S V."/>
        </authorList>
    </citation>
    <scope>NUCLEOTIDE SEQUENCE</scope>
</reference>
<name>A0A6J5LSQ5_9CAUD</name>
<accession>A0A6J5LSQ5</accession>
<gene>
    <name evidence="2" type="ORF">UFOVP1226_35</name>
    <name evidence="1" type="ORF">UFOVP278_6</name>
</gene>
<sequence>MKKQHTPINQLILDTKDLSMFPIERIITADDKCWRVVDLRGTECKTYTYKTKHNAELAICAVIRLAMK</sequence>
<evidence type="ECO:0000313" key="2">
    <source>
        <dbReference type="EMBL" id="CAB4191390.1"/>
    </source>
</evidence>
<evidence type="ECO:0000313" key="1">
    <source>
        <dbReference type="EMBL" id="CAB4134759.1"/>
    </source>
</evidence>
<dbReference type="EMBL" id="LR796291">
    <property type="protein sequence ID" value="CAB4134759.1"/>
    <property type="molecule type" value="Genomic_DNA"/>
</dbReference>